<reference evidence="8" key="1">
    <citation type="submission" date="2016-10" db="EMBL/GenBank/DDBJ databases">
        <authorList>
            <person name="Varghese N."/>
            <person name="Submissions S."/>
        </authorList>
    </citation>
    <scope>NUCLEOTIDE SEQUENCE [LARGE SCALE GENOMIC DNA]</scope>
    <source>
        <strain evidence="8">DSM 18887</strain>
    </source>
</reference>
<name>A0A1H9JZZ6_9GAMM</name>
<feature type="transmembrane region" description="Helical" evidence="5">
    <location>
        <begin position="239"/>
        <end position="256"/>
    </location>
</feature>
<feature type="transmembrane region" description="Helical" evidence="5">
    <location>
        <begin position="262"/>
        <end position="283"/>
    </location>
</feature>
<feature type="transmembrane region" description="Helical" evidence="5">
    <location>
        <begin position="66"/>
        <end position="85"/>
    </location>
</feature>
<keyword evidence="2 5" id="KW-0812">Transmembrane</keyword>
<dbReference type="STRING" id="355243.SAMN03080615_03255"/>
<feature type="transmembrane region" description="Helical" evidence="5">
    <location>
        <begin position="148"/>
        <end position="168"/>
    </location>
</feature>
<evidence type="ECO:0000256" key="5">
    <source>
        <dbReference type="SAM" id="Phobius"/>
    </source>
</evidence>
<evidence type="ECO:0000313" key="8">
    <source>
        <dbReference type="Proteomes" id="UP000198749"/>
    </source>
</evidence>
<feature type="transmembrane region" description="Helical" evidence="5">
    <location>
        <begin position="208"/>
        <end position="227"/>
    </location>
</feature>
<dbReference type="InterPro" id="IPR000620">
    <property type="entry name" value="EamA_dom"/>
</dbReference>
<dbReference type="GO" id="GO:0016020">
    <property type="term" value="C:membrane"/>
    <property type="evidence" value="ECO:0007669"/>
    <property type="project" value="UniProtKB-SubCell"/>
</dbReference>
<feature type="domain" description="EamA" evidence="6">
    <location>
        <begin position="151"/>
        <end position="281"/>
    </location>
</feature>
<evidence type="ECO:0000256" key="3">
    <source>
        <dbReference type="ARBA" id="ARBA00022989"/>
    </source>
</evidence>
<sequence>MTIKNLLQLLSLAALWGGSFLFMRIAAPVIGPAILIELRLLLAALFLLVVAAFLKRHLQLRQHWKHYCILGWFNSALPFLLFAYAAQTLSASLLSILNATAPIWGTILVALRYKKPITLKVFAGLIAGISGVALLVGFDPAVLAADSWVVIGAALSAALSYGIATCYAQGKSAIEPFANAHGSMWAASLLLLPLLPFFPTKASSDPEIIGSVLLLGIVCTGIAYLFYFRLIAEIGAPSALTVVYIVPVFGVLWGHLLLDEPIGWHTITGGLTILTGVVLVTGFNPLSLWRNRGASYV</sequence>
<feature type="domain" description="EamA" evidence="6">
    <location>
        <begin position="7"/>
        <end position="136"/>
    </location>
</feature>
<dbReference type="SUPFAM" id="SSF103481">
    <property type="entry name" value="Multidrug resistance efflux transporter EmrE"/>
    <property type="match status" value="2"/>
</dbReference>
<dbReference type="EMBL" id="FOGB01000011">
    <property type="protein sequence ID" value="SEQ92394.1"/>
    <property type="molecule type" value="Genomic_DNA"/>
</dbReference>
<keyword evidence="8" id="KW-1185">Reference proteome</keyword>
<feature type="transmembrane region" description="Helical" evidence="5">
    <location>
        <begin position="117"/>
        <end position="136"/>
    </location>
</feature>
<dbReference type="InterPro" id="IPR050638">
    <property type="entry name" value="AA-Vitamin_Transporters"/>
</dbReference>
<organism evidence="7 8">
    <name type="scientific">Amphritea atlantica</name>
    <dbReference type="NCBI Taxonomy" id="355243"/>
    <lineage>
        <taxon>Bacteria</taxon>
        <taxon>Pseudomonadati</taxon>
        <taxon>Pseudomonadota</taxon>
        <taxon>Gammaproteobacteria</taxon>
        <taxon>Oceanospirillales</taxon>
        <taxon>Oceanospirillaceae</taxon>
        <taxon>Amphritea</taxon>
    </lineage>
</organism>
<dbReference type="Gene3D" id="1.10.3730.20">
    <property type="match status" value="1"/>
</dbReference>
<evidence type="ECO:0000256" key="1">
    <source>
        <dbReference type="ARBA" id="ARBA00004141"/>
    </source>
</evidence>
<proteinExistence type="predicted"/>
<dbReference type="Proteomes" id="UP000198749">
    <property type="component" value="Unassembled WGS sequence"/>
</dbReference>
<evidence type="ECO:0000256" key="2">
    <source>
        <dbReference type="ARBA" id="ARBA00022692"/>
    </source>
</evidence>
<evidence type="ECO:0000256" key="4">
    <source>
        <dbReference type="ARBA" id="ARBA00023136"/>
    </source>
</evidence>
<dbReference type="PANTHER" id="PTHR32322">
    <property type="entry name" value="INNER MEMBRANE TRANSPORTER"/>
    <property type="match status" value="1"/>
</dbReference>
<dbReference type="InterPro" id="IPR037185">
    <property type="entry name" value="EmrE-like"/>
</dbReference>
<evidence type="ECO:0000259" key="6">
    <source>
        <dbReference type="Pfam" id="PF00892"/>
    </source>
</evidence>
<dbReference type="RefSeq" id="WP_091360353.1">
    <property type="nucleotide sequence ID" value="NZ_AP025284.1"/>
</dbReference>
<keyword evidence="4 5" id="KW-0472">Membrane</keyword>
<accession>A0A1H9JZZ6</accession>
<evidence type="ECO:0000313" key="7">
    <source>
        <dbReference type="EMBL" id="SEQ92394.1"/>
    </source>
</evidence>
<comment type="subcellular location">
    <subcellularLocation>
        <location evidence="1">Membrane</location>
        <topology evidence="1">Multi-pass membrane protein</topology>
    </subcellularLocation>
</comment>
<dbReference type="OrthoDB" id="9810556at2"/>
<dbReference type="AlphaFoldDB" id="A0A1H9JZZ6"/>
<feature type="transmembrane region" description="Helical" evidence="5">
    <location>
        <begin position="177"/>
        <end position="196"/>
    </location>
</feature>
<protein>
    <submittedName>
        <fullName evidence="7">Permease of the drug/metabolite transporter (DMT) superfamily</fullName>
    </submittedName>
</protein>
<feature type="transmembrane region" description="Helical" evidence="5">
    <location>
        <begin position="91"/>
        <end position="110"/>
    </location>
</feature>
<keyword evidence="3 5" id="KW-1133">Transmembrane helix</keyword>
<dbReference type="Pfam" id="PF00892">
    <property type="entry name" value="EamA"/>
    <property type="match status" value="2"/>
</dbReference>
<feature type="transmembrane region" description="Helical" evidence="5">
    <location>
        <begin position="36"/>
        <end position="54"/>
    </location>
</feature>
<dbReference type="PANTHER" id="PTHR32322:SF9">
    <property type="entry name" value="AMINO-ACID METABOLITE EFFLUX PUMP-RELATED"/>
    <property type="match status" value="1"/>
</dbReference>
<gene>
    <name evidence="7" type="ORF">SAMN03080615_03255</name>
</gene>